<evidence type="ECO:0000256" key="7">
    <source>
        <dbReference type="ARBA" id="ARBA00022801"/>
    </source>
</evidence>
<dbReference type="PANTHER" id="PTHR30195:SF15">
    <property type="entry name" value="TYPE I RESTRICTION ENZYME HINDI ENDONUCLEASE SUBUNIT"/>
    <property type="match status" value="1"/>
</dbReference>
<dbReference type="Pfam" id="PF22679">
    <property type="entry name" value="T1R_D3-like"/>
    <property type="match status" value="1"/>
</dbReference>
<keyword evidence="3" id="KW-0540">Nuclease</keyword>
<comment type="caution">
    <text evidence="13">The sequence shown here is derived from an EMBL/GenBank/DDBJ whole genome shotgun (WGS) entry which is preliminary data.</text>
</comment>
<keyword evidence="5 10" id="KW-0680">Restriction system</keyword>
<keyword evidence="11" id="KW-0175">Coiled coil</keyword>
<dbReference type="InterPro" id="IPR040980">
    <property type="entry name" value="SWI2_SNF2"/>
</dbReference>
<comment type="catalytic activity">
    <reaction evidence="1 10">
        <text>Endonucleolytic cleavage of DNA to give random double-stranded fragments with terminal 5'-phosphates, ATP is simultaneously hydrolyzed.</text>
        <dbReference type="EC" id="3.1.21.3"/>
    </reaction>
</comment>
<dbReference type="Pfam" id="PF04313">
    <property type="entry name" value="HSDR_N"/>
    <property type="match status" value="1"/>
</dbReference>
<dbReference type="PANTHER" id="PTHR30195">
    <property type="entry name" value="TYPE I SITE-SPECIFIC DEOXYRIBONUCLEASE PROTEIN SUBUNIT M AND R"/>
    <property type="match status" value="1"/>
</dbReference>
<dbReference type="CDD" id="cd22332">
    <property type="entry name" value="HsdR_N"/>
    <property type="match status" value="1"/>
</dbReference>
<organism evidence="13 14">
    <name type="scientific">Luteimonas soli</name>
    <dbReference type="NCBI Taxonomy" id="1648966"/>
    <lineage>
        <taxon>Bacteria</taxon>
        <taxon>Pseudomonadati</taxon>
        <taxon>Pseudomonadota</taxon>
        <taxon>Gammaproteobacteria</taxon>
        <taxon>Lysobacterales</taxon>
        <taxon>Lysobacteraceae</taxon>
        <taxon>Luteimonas</taxon>
    </lineage>
</organism>
<dbReference type="GO" id="GO:0009035">
    <property type="term" value="F:type I site-specific deoxyribonuclease activity"/>
    <property type="evidence" value="ECO:0007669"/>
    <property type="project" value="UniProtKB-EC"/>
</dbReference>
<dbReference type="Gene3D" id="3.40.50.300">
    <property type="entry name" value="P-loop containing nucleotide triphosphate hydrolases"/>
    <property type="match status" value="2"/>
</dbReference>
<feature type="coiled-coil region" evidence="11">
    <location>
        <begin position="775"/>
        <end position="802"/>
    </location>
</feature>
<dbReference type="Gene3D" id="3.90.1570.50">
    <property type="match status" value="1"/>
</dbReference>
<dbReference type="InterPro" id="IPR027417">
    <property type="entry name" value="P-loop_NTPase"/>
</dbReference>
<dbReference type="InterPro" id="IPR051268">
    <property type="entry name" value="Type-I_R_enzyme_R_subunit"/>
</dbReference>
<name>A0ABV7XLA1_9GAMM</name>
<sequence>MVALNEDTLVQQTAADYLRDELGWRSEYAYNSEVLGADGTFGRKSEKDVVLTRLLGEKLVELNPGLPDVVYQAALRWIVEVGAGQGAMLANREKYGLLRDGVKVEYRKNDGTMDARTLRVFDFDNPENNDFLAVRELWVKGDLYRRRPDIIGFVNGIPLLFVECKNIHRNLRKAYDQNLSDYRDTIPQLFHHNAFLLLANGSEARIGALDGDYEHFHNWKRLEEAAPGVVDMETLLKGVCDKRNFLDLFENFILFDEVGERTIKIVARNHQFLGVNRAIRAVGERARNLGKLGVFWHTQGSGKSYSMLFFTRKVHRRIGGNYTFLIVTDRDDLDNQIYQTYVGCGVVGEKDENRAASGAHLKRLLAEHRGYVFSLIQKFNEPVDPDHPYSRRDDIIVISDEAHRTQYGTLALNMRTALPNAGYIGFTGTPLMGDDEVTRRVFGDYVSTYDFQRAVDDGATVPLYYDARGEKLKVAIDDLNQRVADKLAEFEDELADDPDAQRRLEQAMGRDYHVITAGERLDRIARDFVKHYAEGWESGKAMFVCIDKPTCVRMHALIERYWTEHIQALTLERNREADDQELARRARQLKWMGETQFAVVVSEEQGEVERFRRLGLDITPHRRRMKEGWRVPGSPKPLSMEDAFKKSDHPFRVAIVCAMWLTGFDVPSLGTLYLDKPLKAHTLMQAIARANRVAEGKTNGLIVDYCGILKNLRRALATFAGTRTDGEPGEDEVDPAKPEVQLLDRLDASLAEISGWLDKRGVSLDAILGSTGFARNKAILDAKEAINENDEMRKRFELMARDVFVRFKACVHVEGVHARRTRVDALKIVYKSLQQDVDKSDISHIIEALRGEVDHAIVTAGAKSVDDGEPDGKNRLFDISKIDFDKLMKEFQRSKRKHTAVQSLKAMIESKLARLLARNPLRKDLQARYEEIVAAYNREKDRATIEATFQQLLLLTEAMSEEEQRAVELGLDEETLALFDLLRKPDLDKKGVEKLKQVAQGLLDALKSRLTEIADWQATEANRDVVRVTIHDYLYADATGLPVDSYDERDVDTLSAEVFQHIWRVYPTLPSPVYH</sequence>
<evidence type="ECO:0000256" key="1">
    <source>
        <dbReference type="ARBA" id="ARBA00000851"/>
    </source>
</evidence>
<dbReference type="Proteomes" id="UP001595705">
    <property type="component" value="Unassembled WGS sequence"/>
</dbReference>
<keyword evidence="14" id="KW-1185">Reference proteome</keyword>
<dbReference type="EC" id="3.1.21.3" evidence="10"/>
<keyword evidence="6 13" id="KW-0255">Endonuclease</keyword>
<dbReference type="Pfam" id="PF11867">
    <property type="entry name" value="T1RH-like_C"/>
    <property type="match status" value="1"/>
</dbReference>
<comment type="similarity">
    <text evidence="2 10">Belongs to the HsdR family.</text>
</comment>
<evidence type="ECO:0000313" key="14">
    <source>
        <dbReference type="Proteomes" id="UP001595705"/>
    </source>
</evidence>
<evidence type="ECO:0000256" key="6">
    <source>
        <dbReference type="ARBA" id="ARBA00022759"/>
    </source>
</evidence>
<dbReference type="InterPro" id="IPR007409">
    <property type="entry name" value="Restrct_endonuc_type1_HsdR_N"/>
</dbReference>
<dbReference type="CDD" id="cd18030">
    <property type="entry name" value="DEXHc_RE_I_HsdR"/>
    <property type="match status" value="1"/>
</dbReference>
<dbReference type="SMART" id="SM00487">
    <property type="entry name" value="DEXDc"/>
    <property type="match status" value="1"/>
</dbReference>
<comment type="function">
    <text evidence="10">Subunit R is required for both nuclease and ATPase activities, but not for modification.</text>
</comment>
<dbReference type="PROSITE" id="PS51192">
    <property type="entry name" value="HELICASE_ATP_BIND_1"/>
    <property type="match status" value="1"/>
</dbReference>
<dbReference type="InterPro" id="IPR004473">
    <property type="entry name" value="Restrct_endonuc_typeI_HsdR"/>
</dbReference>
<evidence type="ECO:0000256" key="9">
    <source>
        <dbReference type="ARBA" id="ARBA00023125"/>
    </source>
</evidence>
<reference evidence="14" key="1">
    <citation type="journal article" date="2019" name="Int. J. Syst. Evol. Microbiol.">
        <title>The Global Catalogue of Microorganisms (GCM) 10K type strain sequencing project: providing services to taxonomists for standard genome sequencing and annotation.</title>
        <authorList>
            <consortium name="The Broad Institute Genomics Platform"/>
            <consortium name="The Broad Institute Genome Sequencing Center for Infectious Disease"/>
            <person name="Wu L."/>
            <person name="Ma J."/>
        </authorList>
    </citation>
    <scope>NUCLEOTIDE SEQUENCE [LARGE SCALE GENOMIC DNA]</scope>
    <source>
        <strain evidence="14">KCTC 42441</strain>
    </source>
</reference>
<evidence type="ECO:0000313" key="13">
    <source>
        <dbReference type="EMBL" id="MFC3716315.1"/>
    </source>
</evidence>
<evidence type="ECO:0000256" key="4">
    <source>
        <dbReference type="ARBA" id="ARBA00022741"/>
    </source>
</evidence>
<dbReference type="EMBL" id="JBHRYA010000007">
    <property type="protein sequence ID" value="MFC3716315.1"/>
    <property type="molecule type" value="Genomic_DNA"/>
</dbReference>
<gene>
    <name evidence="13" type="ORF">ACFONC_09130</name>
</gene>
<protein>
    <recommendedName>
        <fullName evidence="10">Type I restriction enzyme endonuclease subunit</fullName>
        <shortName evidence="10">R protein</shortName>
        <ecNumber evidence="10">3.1.21.3</ecNumber>
    </recommendedName>
</protein>
<dbReference type="InterPro" id="IPR055180">
    <property type="entry name" value="HsdR_RecA-like_helicase_dom_2"/>
</dbReference>
<evidence type="ECO:0000256" key="5">
    <source>
        <dbReference type="ARBA" id="ARBA00022747"/>
    </source>
</evidence>
<keyword evidence="4 10" id="KW-0547">Nucleotide-binding</keyword>
<dbReference type="NCBIfam" id="TIGR00348">
    <property type="entry name" value="hsdR"/>
    <property type="match status" value="1"/>
</dbReference>
<evidence type="ECO:0000256" key="10">
    <source>
        <dbReference type="RuleBase" id="RU364115"/>
    </source>
</evidence>
<accession>A0ABV7XLA1</accession>
<dbReference type="Pfam" id="PF18766">
    <property type="entry name" value="SWI2_SNF2"/>
    <property type="match status" value="1"/>
</dbReference>
<evidence type="ECO:0000259" key="12">
    <source>
        <dbReference type="PROSITE" id="PS51192"/>
    </source>
</evidence>
<evidence type="ECO:0000256" key="8">
    <source>
        <dbReference type="ARBA" id="ARBA00022840"/>
    </source>
</evidence>
<feature type="domain" description="Helicase ATP-binding" evidence="12">
    <location>
        <begin position="284"/>
        <end position="448"/>
    </location>
</feature>
<keyword evidence="7 10" id="KW-0378">Hydrolase</keyword>
<dbReference type="InterPro" id="IPR014001">
    <property type="entry name" value="Helicase_ATP-bd"/>
</dbReference>
<evidence type="ECO:0000256" key="3">
    <source>
        <dbReference type="ARBA" id="ARBA00022722"/>
    </source>
</evidence>
<dbReference type="CDD" id="cd18800">
    <property type="entry name" value="SF2_C_EcoR124I-like"/>
    <property type="match status" value="1"/>
</dbReference>
<dbReference type="SUPFAM" id="SSF52540">
    <property type="entry name" value="P-loop containing nucleoside triphosphate hydrolases"/>
    <property type="match status" value="1"/>
</dbReference>
<keyword evidence="9 10" id="KW-0238">DNA-binding</keyword>
<evidence type="ECO:0000256" key="2">
    <source>
        <dbReference type="ARBA" id="ARBA00008598"/>
    </source>
</evidence>
<dbReference type="InterPro" id="IPR021810">
    <property type="entry name" value="T1RH-like_C"/>
</dbReference>
<proteinExistence type="inferred from homology"/>
<keyword evidence="8 10" id="KW-0067">ATP-binding</keyword>
<comment type="subunit">
    <text evidence="10">The type I restriction/modification system is composed of three polypeptides R, M and S.</text>
</comment>
<evidence type="ECO:0000256" key="11">
    <source>
        <dbReference type="SAM" id="Coils"/>
    </source>
</evidence>